<name>A0AAE1HS12_9NEOP</name>
<keyword evidence="3" id="KW-1185">Reference proteome</keyword>
<proteinExistence type="predicted"/>
<feature type="compositionally biased region" description="Low complexity" evidence="1">
    <location>
        <begin position="118"/>
        <end position="134"/>
    </location>
</feature>
<feature type="compositionally biased region" description="Polar residues" evidence="1">
    <location>
        <begin position="149"/>
        <end position="161"/>
    </location>
</feature>
<sequence>MHPMSSSEYTPPTSPICRLPESSSSSHFEISSSTSCLDQTDSSDVSSPGTPLAKRRKFTSKQLSRSTLRRRLLVDADSDSSFEEVIQAPQTTQAHNVCQETETNEFPRECIVAIVDTSSSSSSSSESLDGSGSESKSDKSEIGDKSTDSECSASSFISEYSSPGHECFNSSGNESDESDDNLLYEGSTVSTNQAILKVLKVFIAQRKTKTCLNADVKLTKSLLPEPNTFPSSAKALFKKLEQVCPFQKEISHFFCSSCKRRKTSQVEECICGQKSTSLFYEFSVEDQIRYMFENRDLASAIDSYHSHRVSKQGFISDIQDGSEYRAVRSSLKDKYDLVLMLNTDGVKLAKSSKTELWGLLAVICEVSPKRRLSYIIVCGVFVGQEKPDMNLFLEPFVKSMKLIASKNGISWTHPQSKNVHISMIVCPILCADAPAKAMVLKVKCFSHRYGCNTCEQKAVKVKVEENVATVDCATKRKKLKTVRRFVYEEQPAALRNAARMNLQGELAEARGKSRKGVVGHAVVCGLPHFDRAKAVCAEYMHTVMLGVVKYFLSIFTSEKGPWNIGKDLNDINRFLKSIKVPDFIKRLPRSLADLPYLKASELRAFLLFYSLPALENYLQPKYFQHWLLLVAAIYLLLKDSISVDDLNASEIMLRCFVRDVSTLYHKKFYTYNVHTLLHLPLLVRRWGPLWSTAAFDFENYNGYITSHVHGSKHLDKEFLNNIKIIQSTVVFERLTEITTVTRPTTCLNETKLCGNPLTMNILDNSEL</sequence>
<protein>
    <submittedName>
        <fullName evidence="2">4'-phosphopantetheinyl transferase B, mitochondrial</fullName>
    </submittedName>
</protein>
<reference evidence="2" key="1">
    <citation type="submission" date="2021-07" db="EMBL/GenBank/DDBJ databases">
        <authorList>
            <person name="Catto M.A."/>
            <person name="Jacobson A."/>
            <person name="Kennedy G."/>
            <person name="Labadie P."/>
            <person name="Hunt B.G."/>
            <person name="Srinivasan R."/>
        </authorList>
    </citation>
    <scope>NUCLEOTIDE SEQUENCE</scope>
    <source>
        <strain evidence="2">PL_HMW_Pooled</strain>
        <tissue evidence="2">Head</tissue>
    </source>
</reference>
<feature type="compositionally biased region" description="Polar residues" evidence="1">
    <location>
        <begin position="36"/>
        <end position="49"/>
    </location>
</feature>
<reference evidence="2" key="2">
    <citation type="journal article" date="2023" name="BMC Genomics">
        <title>Pest status, molecular evolution, and epigenetic factors derived from the genome assembly of Frankliniella fusca, a thysanopteran phytovirus vector.</title>
        <authorList>
            <person name="Catto M.A."/>
            <person name="Labadie P.E."/>
            <person name="Jacobson A.L."/>
            <person name="Kennedy G.G."/>
            <person name="Srinivasan R."/>
            <person name="Hunt B.G."/>
        </authorList>
    </citation>
    <scope>NUCLEOTIDE SEQUENCE</scope>
    <source>
        <strain evidence="2">PL_HMW_Pooled</strain>
    </source>
</reference>
<accession>A0AAE1HS12</accession>
<dbReference type="GO" id="GO:0016740">
    <property type="term" value="F:transferase activity"/>
    <property type="evidence" value="ECO:0007669"/>
    <property type="project" value="UniProtKB-KW"/>
</dbReference>
<dbReference type="EMBL" id="JAHWGI010001255">
    <property type="protein sequence ID" value="KAK3926383.1"/>
    <property type="molecule type" value="Genomic_DNA"/>
</dbReference>
<gene>
    <name evidence="2" type="ORF">KUF71_000453</name>
</gene>
<keyword evidence="2" id="KW-0808">Transferase</keyword>
<dbReference type="AlphaFoldDB" id="A0AAE1HS12"/>
<evidence type="ECO:0000313" key="3">
    <source>
        <dbReference type="Proteomes" id="UP001219518"/>
    </source>
</evidence>
<evidence type="ECO:0000313" key="2">
    <source>
        <dbReference type="EMBL" id="KAK3926383.1"/>
    </source>
</evidence>
<dbReference type="PANTHER" id="PTHR46579">
    <property type="entry name" value="F5/8 TYPE C DOMAIN-CONTAINING PROTEIN-RELATED"/>
    <property type="match status" value="1"/>
</dbReference>
<feature type="region of interest" description="Disordered" evidence="1">
    <location>
        <begin position="1"/>
        <end position="64"/>
    </location>
</feature>
<feature type="region of interest" description="Disordered" evidence="1">
    <location>
        <begin position="117"/>
        <end position="183"/>
    </location>
</feature>
<feature type="compositionally biased region" description="Basic and acidic residues" evidence="1">
    <location>
        <begin position="135"/>
        <end position="148"/>
    </location>
</feature>
<dbReference type="Proteomes" id="UP001219518">
    <property type="component" value="Unassembled WGS sequence"/>
</dbReference>
<evidence type="ECO:0000256" key="1">
    <source>
        <dbReference type="SAM" id="MobiDB-lite"/>
    </source>
</evidence>
<organism evidence="2 3">
    <name type="scientific">Frankliniella fusca</name>
    <dbReference type="NCBI Taxonomy" id="407009"/>
    <lineage>
        <taxon>Eukaryota</taxon>
        <taxon>Metazoa</taxon>
        <taxon>Ecdysozoa</taxon>
        <taxon>Arthropoda</taxon>
        <taxon>Hexapoda</taxon>
        <taxon>Insecta</taxon>
        <taxon>Pterygota</taxon>
        <taxon>Neoptera</taxon>
        <taxon>Paraneoptera</taxon>
        <taxon>Thysanoptera</taxon>
        <taxon>Terebrantia</taxon>
        <taxon>Thripoidea</taxon>
        <taxon>Thripidae</taxon>
        <taxon>Frankliniella</taxon>
    </lineage>
</organism>
<comment type="caution">
    <text evidence="2">The sequence shown here is derived from an EMBL/GenBank/DDBJ whole genome shotgun (WGS) entry which is preliminary data.</text>
</comment>
<dbReference type="PANTHER" id="PTHR46579:SF1">
    <property type="entry name" value="F5_8 TYPE C DOMAIN-CONTAINING PROTEIN"/>
    <property type="match status" value="1"/>
</dbReference>
<feature type="compositionally biased region" description="Polar residues" evidence="1">
    <location>
        <begin position="1"/>
        <end position="11"/>
    </location>
</feature>
<feature type="compositionally biased region" description="Low complexity" evidence="1">
    <location>
        <begin position="22"/>
        <end position="35"/>
    </location>
</feature>